<accession>A0A328CBH8</accession>
<sequence length="480" mass="53346">MQTLSLSPADREDARRVAAELRVRWELDQRLQPYRHHRFDHHASTWPQLHLEDVTGIPFLDDIVGIEEYQHRARVRAGSRDLFAASTTPVPGYEAYCQTSLKLGAPRLLLAADDDPRAIARACRTPEALDHLSAHARAARGLTIHPYMAIETVWELAEAFSNHADMPCAVLGPPPPILWIANDKSHLSTLVEDVLGPEWIVETLRASTPETIANALSELATRCDRVGLKRTRCASAMGNLVLDARKIRNAPPDEVLNRVRAFLTRTQWSEGEDVLIVEWVETDLSPSTQVWIPPASEGPPRLDGVYEQLLKGPEKMFLGSRPSTLPEALNQRMGRASLKVCDTLQHLGYVGRCSFDFIVSGDPNSPDAHPQITECNGRWGGTSTPMHLIDRLFGQPPTARPDYIATDFYLPESHRGMTFEELCDLLGDDLYSAEHTRGSFVLYNVGPLAELGKFDIIALGDSPARAKANLEETLPERLGL</sequence>
<dbReference type="InterPro" id="IPR040754">
    <property type="entry name" value="PreAtp-grasp"/>
</dbReference>
<evidence type="ECO:0000313" key="3">
    <source>
        <dbReference type="Proteomes" id="UP000249169"/>
    </source>
</evidence>
<dbReference type="Proteomes" id="UP000249169">
    <property type="component" value="Unassembled WGS sequence"/>
</dbReference>
<proteinExistence type="predicted"/>
<dbReference type="AlphaFoldDB" id="A0A328CBH8"/>
<comment type="caution">
    <text evidence="2">The sequence shown here is derived from an EMBL/GenBank/DDBJ whole genome shotgun (WGS) entry which is preliminary data.</text>
</comment>
<reference evidence="2 3" key="1">
    <citation type="submission" date="2018-05" db="EMBL/GenBank/DDBJ databases">
        <title>Lujinxingia marina gen. nov. sp. nov., a new facultative anaerobic member of the class Deltaproteobacteria, and proposal of Lujinxingaceae fam. nov.</title>
        <authorList>
            <person name="Li C.-M."/>
        </authorList>
    </citation>
    <scope>NUCLEOTIDE SEQUENCE [LARGE SCALE GENOMIC DNA]</scope>
    <source>
        <strain evidence="2 3">B210</strain>
    </source>
</reference>
<dbReference type="RefSeq" id="WP_111729107.1">
    <property type="nucleotide sequence ID" value="NZ_QHKO01000002.1"/>
</dbReference>
<protein>
    <recommendedName>
        <fullName evidence="1">Pre ATP-grasp domain-containing protein</fullName>
    </recommendedName>
</protein>
<name>A0A328CBH8_9DELT</name>
<evidence type="ECO:0000313" key="2">
    <source>
        <dbReference type="EMBL" id="RAL23849.1"/>
    </source>
</evidence>
<dbReference type="EMBL" id="QHKO01000002">
    <property type="protein sequence ID" value="RAL23849.1"/>
    <property type="molecule type" value="Genomic_DNA"/>
</dbReference>
<dbReference type="Pfam" id="PF18604">
    <property type="entry name" value="PreAtp-grasp"/>
    <property type="match status" value="1"/>
</dbReference>
<keyword evidence="3" id="KW-1185">Reference proteome</keyword>
<feature type="domain" description="Pre ATP-grasp" evidence="1">
    <location>
        <begin position="71"/>
        <end position="159"/>
    </location>
</feature>
<gene>
    <name evidence="2" type="ORF">DL240_06765</name>
</gene>
<evidence type="ECO:0000259" key="1">
    <source>
        <dbReference type="Pfam" id="PF18604"/>
    </source>
</evidence>
<organism evidence="2 3">
    <name type="scientific">Lujinxingia litoralis</name>
    <dbReference type="NCBI Taxonomy" id="2211119"/>
    <lineage>
        <taxon>Bacteria</taxon>
        <taxon>Deltaproteobacteria</taxon>
        <taxon>Bradymonadales</taxon>
        <taxon>Lujinxingiaceae</taxon>
        <taxon>Lujinxingia</taxon>
    </lineage>
</organism>
<dbReference type="SUPFAM" id="SSF56059">
    <property type="entry name" value="Glutathione synthetase ATP-binding domain-like"/>
    <property type="match status" value="1"/>
</dbReference>
<dbReference type="OrthoDB" id="233008at2"/>